<comment type="similarity">
    <text evidence="1">Belongs to the peptidase U62 family.</text>
</comment>
<feature type="domain" description="Metalloprotease TldD/E N-terminal" evidence="5">
    <location>
        <begin position="30"/>
        <end position="84"/>
    </location>
</feature>
<evidence type="ECO:0000256" key="1">
    <source>
        <dbReference type="ARBA" id="ARBA00005836"/>
    </source>
</evidence>
<accession>A0A381Z650</accession>
<evidence type="ECO:0000256" key="2">
    <source>
        <dbReference type="ARBA" id="ARBA00022670"/>
    </source>
</evidence>
<protein>
    <recommendedName>
        <fullName evidence="9">Metalloprotease TldD</fullName>
    </recommendedName>
</protein>
<dbReference type="NCBIfam" id="NF008006">
    <property type="entry name" value="PRK10735.1"/>
    <property type="match status" value="1"/>
</dbReference>
<evidence type="ECO:0000313" key="8">
    <source>
        <dbReference type="EMBL" id="SVA84263.1"/>
    </source>
</evidence>
<dbReference type="GO" id="GO:0005829">
    <property type="term" value="C:cytosol"/>
    <property type="evidence" value="ECO:0007669"/>
    <property type="project" value="TreeGrafter"/>
</dbReference>
<evidence type="ECO:0000259" key="6">
    <source>
        <dbReference type="Pfam" id="PF19289"/>
    </source>
</evidence>
<keyword evidence="3" id="KW-0378">Hydrolase</keyword>
<dbReference type="PIRSF" id="PIRSF004919">
    <property type="entry name" value="TldD"/>
    <property type="match status" value="1"/>
</dbReference>
<feature type="non-terminal residue" evidence="8">
    <location>
        <position position="1"/>
    </location>
</feature>
<evidence type="ECO:0000256" key="3">
    <source>
        <dbReference type="ARBA" id="ARBA00022801"/>
    </source>
</evidence>
<evidence type="ECO:0000259" key="5">
    <source>
        <dbReference type="Pfam" id="PF01523"/>
    </source>
</evidence>
<dbReference type="GO" id="GO:0008237">
    <property type="term" value="F:metallopeptidase activity"/>
    <property type="evidence" value="ECO:0007669"/>
    <property type="project" value="UniProtKB-KW"/>
</dbReference>
<organism evidence="8">
    <name type="scientific">marine metagenome</name>
    <dbReference type="NCBI Taxonomy" id="408172"/>
    <lineage>
        <taxon>unclassified sequences</taxon>
        <taxon>metagenomes</taxon>
        <taxon>ecological metagenomes</taxon>
    </lineage>
</organism>
<proteinExistence type="inferred from homology"/>
<name>A0A381Z650_9ZZZZ</name>
<keyword evidence="4" id="KW-0482">Metalloprotease</keyword>
<dbReference type="InterPro" id="IPR002510">
    <property type="entry name" value="Metalloprtase-TldD/E_N"/>
</dbReference>
<dbReference type="GO" id="GO:0006508">
    <property type="term" value="P:proteolysis"/>
    <property type="evidence" value="ECO:0007669"/>
    <property type="project" value="UniProtKB-KW"/>
</dbReference>
<dbReference type="InterPro" id="IPR045569">
    <property type="entry name" value="Metalloprtase-TldD/E_C"/>
</dbReference>
<reference evidence="8" key="1">
    <citation type="submission" date="2018-05" db="EMBL/GenBank/DDBJ databases">
        <authorList>
            <person name="Lanie J.A."/>
            <person name="Ng W.-L."/>
            <person name="Kazmierczak K.M."/>
            <person name="Andrzejewski T.M."/>
            <person name="Davidsen T.M."/>
            <person name="Wayne K.J."/>
            <person name="Tettelin H."/>
            <person name="Glass J.I."/>
            <person name="Rusch D."/>
            <person name="Podicherti R."/>
            <person name="Tsui H.-C.T."/>
            <person name="Winkler M.E."/>
        </authorList>
    </citation>
    <scope>NUCLEOTIDE SEQUENCE</scope>
</reference>
<dbReference type="Pfam" id="PF19290">
    <property type="entry name" value="PmbA_TldD_2nd"/>
    <property type="match status" value="1"/>
</dbReference>
<dbReference type="Pfam" id="PF01523">
    <property type="entry name" value="PmbA_TldD_1st"/>
    <property type="match status" value="1"/>
</dbReference>
<dbReference type="Pfam" id="PF19289">
    <property type="entry name" value="PmbA_TldD_3rd"/>
    <property type="match status" value="1"/>
</dbReference>
<dbReference type="AlphaFoldDB" id="A0A381Z650"/>
<sequence length="470" mass="52082">VDTFFKHTDLNRNEAEQIVSETLNKCDDGELYLENSKSETLVLDDNKIKTTSYNTSLGYGLRAVTGDVTAYSHSNEISKHSLKESSNNLFSTLKSKKGTYNRSISRTNVKLYSDINPIEAKPLKAKIDILKKVDEYIRKKENVVKQVTASFLGRHEEIEILRCGGETFKDIRPLIRFDVSVMVEKNGRKEMGTFGTGGRMSYDDYLKDENWKKICDEALRQAQVNLGSKPAPAGEMKVVLGPGWPGILLHEAIGHGLEGDFNRKKTSAFHNLMNQKVAREDITIVDDGTIANRRGSLTIDDEGTPTSRTVLIENGILKNYIQDRLNARLMNMKSTGNGRRESFRHMPMPRMTNTFMVNGRYSQEEMIKSVDKGIFAVSFGGGQVDITSGKFVFNCTEAYQIENGKITFPVKGATLIGNGPDILTKVSMVGNDMKLDPGIGTCGKNGQMVPVGVGQPSMLVDQIIVGGTKL</sequence>
<dbReference type="InterPro" id="IPR035068">
    <property type="entry name" value="TldD/PmbA_N"/>
</dbReference>
<dbReference type="InterPro" id="IPR025502">
    <property type="entry name" value="TldD"/>
</dbReference>
<dbReference type="InterPro" id="IPR051463">
    <property type="entry name" value="Peptidase_U62_metallo"/>
</dbReference>
<dbReference type="SUPFAM" id="SSF111283">
    <property type="entry name" value="Putative modulator of DNA gyrase, PmbA/TldD"/>
    <property type="match status" value="1"/>
</dbReference>
<keyword evidence="2" id="KW-0645">Protease</keyword>
<dbReference type="PANTHER" id="PTHR30624">
    <property type="entry name" value="UNCHARACTERIZED PROTEIN TLDD AND PMBA"/>
    <property type="match status" value="1"/>
</dbReference>
<evidence type="ECO:0000259" key="7">
    <source>
        <dbReference type="Pfam" id="PF19290"/>
    </source>
</evidence>
<evidence type="ECO:0000256" key="4">
    <source>
        <dbReference type="ARBA" id="ARBA00023049"/>
    </source>
</evidence>
<dbReference type="InterPro" id="IPR036059">
    <property type="entry name" value="TldD/PmbA_sf"/>
</dbReference>
<evidence type="ECO:0008006" key="9">
    <source>
        <dbReference type="Google" id="ProtNLM"/>
    </source>
</evidence>
<dbReference type="Gene3D" id="3.30.2290.10">
    <property type="entry name" value="PmbA/TldD superfamily"/>
    <property type="match status" value="1"/>
</dbReference>
<feature type="domain" description="Metalloprotease TldD/E central" evidence="7">
    <location>
        <begin position="117"/>
        <end position="226"/>
    </location>
</feature>
<dbReference type="PANTHER" id="PTHR30624:SF4">
    <property type="entry name" value="METALLOPROTEASE TLDD"/>
    <property type="match status" value="1"/>
</dbReference>
<feature type="domain" description="Metalloprotease TldD/E C-terminal" evidence="6">
    <location>
        <begin position="234"/>
        <end position="467"/>
    </location>
</feature>
<gene>
    <name evidence="8" type="ORF">METZ01_LOCUS137117</name>
</gene>
<dbReference type="InterPro" id="IPR045570">
    <property type="entry name" value="Metalloprtase-TldD/E_cen_dom"/>
</dbReference>
<dbReference type="EMBL" id="UINC01019953">
    <property type="protein sequence ID" value="SVA84263.1"/>
    <property type="molecule type" value="Genomic_DNA"/>
</dbReference>